<dbReference type="EMBL" id="RBUA01001056">
    <property type="protein sequence ID" value="RMU50465.1"/>
    <property type="molecule type" value="Genomic_DNA"/>
</dbReference>
<evidence type="ECO:0000313" key="1">
    <source>
        <dbReference type="EMBL" id="RMU50465.1"/>
    </source>
</evidence>
<proteinExistence type="predicted"/>
<comment type="caution">
    <text evidence="1">The sequence shown here is derived from an EMBL/GenBank/DDBJ whole genome shotgun (WGS) entry which is preliminary data.</text>
</comment>
<evidence type="ECO:0000313" key="2">
    <source>
        <dbReference type="Proteomes" id="UP000280395"/>
    </source>
</evidence>
<organism evidence="1 2">
    <name type="scientific">Pseudomonas syringae pv. avii</name>
    <dbReference type="NCBI Taxonomy" id="663959"/>
    <lineage>
        <taxon>Bacteria</taxon>
        <taxon>Pseudomonadati</taxon>
        <taxon>Pseudomonadota</taxon>
        <taxon>Gammaproteobacteria</taxon>
        <taxon>Pseudomonadales</taxon>
        <taxon>Pseudomonadaceae</taxon>
        <taxon>Pseudomonas</taxon>
        <taxon>Pseudomonas syringae</taxon>
    </lineage>
</organism>
<gene>
    <name evidence="1" type="ORF">ALP29_201677</name>
</gene>
<sequence length="114" mass="12671">MLVNAALYHLGWHLERVEFDTGLNLHGDELPRPKLFAGVFEPGLGADCAGGCRHLIVDQRQRAFTQQQAIGCPIALIGFDGSSAVRGNKPLQCRQHLLWQGKLDGNRVDLRDRK</sequence>
<dbReference type="Proteomes" id="UP000280395">
    <property type="component" value="Unassembled WGS sequence"/>
</dbReference>
<protein>
    <submittedName>
        <fullName evidence="1">Uncharacterized protein</fullName>
    </submittedName>
</protein>
<dbReference type="AlphaFoldDB" id="A0A3M5UXP3"/>
<name>A0A3M5UXP3_PSESX</name>
<reference evidence="1 2" key="1">
    <citation type="submission" date="2018-08" db="EMBL/GenBank/DDBJ databases">
        <title>Recombination of ecologically and evolutionarily significant loci maintains genetic cohesion in the Pseudomonas syringae species complex.</title>
        <authorList>
            <person name="Dillon M."/>
            <person name="Thakur S."/>
            <person name="Almeida R.N.D."/>
            <person name="Weir B.S."/>
            <person name="Guttman D.S."/>
        </authorList>
    </citation>
    <scope>NUCLEOTIDE SEQUENCE [LARGE SCALE GENOMIC DNA]</scope>
    <source>
        <strain evidence="1 2">ICMP 14479</strain>
    </source>
</reference>
<accession>A0A3M5UXP3</accession>